<dbReference type="Proteomes" id="UP000006238">
    <property type="component" value="Unassembled WGS sequence"/>
</dbReference>
<evidence type="ECO:0000256" key="8">
    <source>
        <dbReference type="ARBA" id="ARBA00023027"/>
    </source>
</evidence>
<evidence type="ECO:0000256" key="9">
    <source>
        <dbReference type="ARBA" id="ARBA00023141"/>
    </source>
</evidence>
<dbReference type="GO" id="GO:0004665">
    <property type="term" value="F:prephenate dehydrogenase (NADP+) activity"/>
    <property type="evidence" value="ECO:0007669"/>
    <property type="project" value="InterPro"/>
</dbReference>
<dbReference type="SUPFAM" id="SSF51735">
    <property type="entry name" value="NAD(P)-binding Rossmann-fold domains"/>
    <property type="match status" value="1"/>
</dbReference>
<dbReference type="InterPro" id="IPR008927">
    <property type="entry name" value="6-PGluconate_DH-like_C_sf"/>
</dbReference>
<keyword evidence="8" id="KW-0520">NAD</keyword>
<name>D4S0H7_9FIRM</name>
<evidence type="ECO:0000256" key="6">
    <source>
        <dbReference type="ARBA" id="ARBA00022605"/>
    </source>
</evidence>
<evidence type="ECO:0000259" key="11">
    <source>
        <dbReference type="PROSITE" id="PS51176"/>
    </source>
</evidence>
<dbReference type="InterPro" id="IPR036291">
    <property type="entry name" value="NAD(P)-bd_dom_sf"/>
</dbReference>
<reference evidence="12 13" key="1">
    <citation type="submission" date="2010-02" db="EMBL/GenBank/DDBJ databases">
        <authorList>
            <person name="Weinstock G."/>
            <person name="Sodergren E."/>
            <person name="Clifton S."/>
            <person name="Fulton L."/>
            <person name="Fulton B."/>
            <person name="Courtney L."/>
            <person name="Fronick C."/>
            <person name="Harrison M."/>
            <person name="Strong C."/>
            <person name="Farmer C."/>
            <person name="Delahaunty K."/>
            <person name="Markovic C."/>
            <person name="Hall O."/>
            <person name="Minx P."/>
            <person name="Tomlinson C."/>
            <person name="Mitreva M."/>
            <person name="Nelson J."/>
            <person name="Hou S."/>
            <person name="Wollam A."/>
            <person name="Pepin K.H."/>
            <person name="Johnson M."/>
            <person name="Bhonagiri V."/>
            <person name="Zhang X."/>
            <person name="Suruliraj S."/>
            <person name="Warren W."/>
            <person name="Chinwalla A."/>
            <person name="Mardis E.R."/>
            <person name="Wilson R.K."/>
        </authorList>
    </citation>
    <scope>NUCLEOTIDE SEQUENCE [LARGE SCALE GENOMIC DNA]</scope>
    <source>
        <strain evidence="12 13">DSM 2876</strain>
    </source>
</reference>
<comment type="caution">
    <text evidence="12">The sequence shown here is derived from an EMBL/GenBank/DDBJ whole genome shotgun (WGS) entry which is preliminary data.</text>
</comment>
<sequence length="362" mass="40388">MNIKVGFIGFGLIGGSIARALKKSDSSIYMMVYSRSINPLMQAKEDGVIDEILSSLNDRLNECDFIFLCAPVEYNESYLKDIAGLINENCIISDVGSVKSYIYDSVHKLNLDKNFIGGHPMAGSEKTGYSASTDILLQNAYYAITRTDYNTDKDVAKLTELVRMTGAIPIITDPVTHDYAVAGISHVPHLIASSLVNLVKDNDTDANLMKTLAAGGFKDITRIASSSAEMWSQICMTNDKQIVTLLDRYIESLNNVRNMIIQKNRNGIYNMFIDSKEYRDSIGINKGPISKDYSLYCDIEDKEGAISSITLLLSDNHINIRNIEIIHNREFVNGVLLIAFYDQPSMDLAFNLLSSNNYTIYR</sequence>
<dbReference type="SUPFAM" id="SSF48179">
    <property type="entry name" value="6-phosphogluconate dehydrogenase C-terminal domain-like"/>
    <property type="match status" value="1"/>
</dbReference>
<accession>D4S0H7</accession>
<dbReference type="Pfam" id="PF20463">
    <property type="entry name" value="PDH_C"/>
    <property type="match status" value="1"/>
</dbReference>
<dbReference type="FunFam" id="3.40.50.720:FF:000208">
    <property type="entry name" value="Prephenate dehydrogenase"/>
    <property type="match status" value="1"/>
</dbReference>
<dbReference type="GO" id="GO:0070403">
    <property type="term" value="F:NAD+ binding"/>
    <property type="evidence" value="ECO:0007669"/>
    <property type="project" value="InterPro"/>
</dbReference>
<proteinExistence type="inferred from homology"/>
<evidence type="ECO:0000313" key="13">
    <source>
        <dbReference type="Proteomes" id="UP000006238"/>
    </source>
</evidence>
<dbReference type="InterPro" id="IPR046826">
    <property type="entry name" value="PDH_N"/>
</dbReference>
<comment type="pathway">
    <text evidence="1">Amino-acid biosynthesis; L-tyrosine biosynthesis; (4-hydroxyphenyl)pyruvate from prephenate (NAD(+) route): step 1/1.</text>
</comment>
<gene>
    <name evidence="12" type="ORF">BUTYVIB_01596</name>
</gene>
<evidence type="ECO:0000256" key="4">
    <source>
        <dbReference type="ARBA" id="ARBA00016891"/>
    </source>
</evidence>
<evidence type="ECO:0000256" key="2">
    <source>
        <dbReference type="ARBA" id="ARBA00007964"/>
    </source>
</evidence>
<dbReference type="eggNOG" id="COG0287">
    <property type="taxonomic scope" value="Bacteria"/>
</dbReference>
<dbReference type="PANTHER" id="PTHR21363:SF0">
    <property type="entry name" value="PREPHENATE DEHYDROGENASE [NADP(+)]"/>
    <property type="match status" value="1"/>
</dbReference>
<dbReference type="HOGENOM" id="CLU_055968_2_1_9"/>
<evidence type="ECO:0000256" key="7">
    <source>
        <dbReference type="ARBA" id="ARBA00023002"/>
    </source>
</evidence>
<dbReference type="AlphaFoldDB" id="D4S0H7"/>
<evidence type="ECO:0000256" key="10">
    <source>
        <dbReference type="ARBA" id="ARBA00049260"/>
    </source>
</evidence>
<dbReference type="InterPro" id="IPR046825">
    <property type="entry name" value="PDH_C"/>
</dbReference>
<dbReference type="Pfam" id="PF02153">
    <property type="entry name" value="PDH_N"/>
    <property type="match status" value="1"/>
</dbReference>
<feature type="domain" description="Prephenate/arogenate dehydrogenase" evidence="11">
    <location>
        <begin position="3"/>
        <end position="290"/>
    </location>
</feature>
<dbReference type="GO" id="GO:0008977">
    <property type="term" value="F:prephenate dehydrogenase (NAD+) activity"/>
    <property type="evidence" value="ECO:0007669"/>
    <property type="project" value="UniProtKB-EC"/>
</dbReference>
<keyword evidence="5" id="KW-0827">Tyrosine biosynthesis</keyword>
<keyword evidence="9" id="KW-0057">Aromatic amino acid biosynthesis</keyword>
<dbReference type="InterPro" id="IPR045865">
    <property type="entry name" value="ACT-like_dom_sf"/>
</dbReference>
<dbReference type="FunFam" id="1.10.3660.10:FF:000003">
    <property type="entry name" value="Prephenate dehydrogenase"/>
    <property type="match status" value="1"/>
</dbReference>
<dbReference type="Gene3D" id="3.40.50.720">
    <property type="entry name" value="NAD(P)-binding Rossmann-like Domain"/>
    <property type="match status" value="1"/>
</dbReference>
<dbReference type="Gene3D" id="1.10.3660.10">
    <property type="entry name" value="6-phosphogluconate dehydrogenase C-terminal like domain"/>
    <property type="match status" value="1"/>
</dbReference>
<keyword evidence="6" id="KW-0028">Amino-acid biosynthesis</keyword>
<dbReference type="GO" id="GO:0006571">
    <property type="term" value="P:tyrosine biosynthetic process"/>
    <property type="evidence" value="ECO:0007669"/>
    <property type="project" value="UniProtKB-KW"/>
</dbReference>
<evidence type="ECO:0000256" key="5">
    <source>
        <dbReference type="ARBA" id="ARBA00022498"/>
    </source>
</evidence>
<dbReference type="EC" id="1.3.1.12" evidence="3"/>
<evidence type="ECO:0000313" key="12">
    <source>
        <dbReference type="EMBL" id="EFF68325.1"/>
    </source>
</evidence>
<dbReference type="EMBL" id="ABWN01000030">
    <property type="protein sequence ID" value="EFF68325.1"/>
    <property type="molecule type" value="Genomic_DNA"/>
</dbReference>
<protein>
    <recommendedName>
        <fullName evidence="4">Prephenate dehydrogenase</fullName>
        <ecNumber evidence="3">1.3.1.12</ecNumber>
    </recommendedName>
</protein>
<evidence type="ECO:0000256" key="1">
    <source>
        <dbReference type="ARBA" id="ARBA00005067"/>
    </source>
</evidence>
<dbReference type="GeneID" id="98918178"/>
<comment type="similarity">
    <text evidence="2">Belongs to the prephenate/arogenate dehydrogenase family.</text>
</comment>
<evidence type="ECO:0000256" key="3">
    <source>
        <dbReference type="ARBA" id="ARBA00012068"/>
    </source>
</evidence>
<dbReference type="PANTHER" id="PTHR21363">
    <property type="entry name" value="PREPHENATE DEHYDROGENASE"/>
    <property type="match status" value="1"/>
</dbReference>
<keyword evidence="7 12" id="KW-0560">Oxidoreductase</keyword>
<dbReference type="STRING" id="45851.BHV86_09780"/>
<comment type="catalytic activity">
    <reaction evidence="10">
        <text>prephenate + NAD(+) = 3-(4-hydroxyphenyl)pyruvate + CO2 + NADH</text>
        <dbReference type="Rhea" id="RHEA:13869"/>
        <dbReference type="ChEBI" id="CHEBI:16526"/>
        <dbReference type="ChEBI" id="CHEBI:29934"/>
        <dbReference type="ChEBI" id="CHEBI:36242"/>
        <dbReference type="ChEBI" id="CHEBI:57540"/>
        <dbReference type="ChEBI" id="CHEBI:57945"/>
        <dbReference type="EC" id="1.3.1.12"/>
    </reaction>
</comment>
<dbReference type="InterPro" id="IPR050812">
    <property type="entry name" value="Preph/Arog_dehydrog"/>
</dbReference>
<keyword evidence="13" id="KW-1185">Reference proteome</keyword>
<organism evidence="12 13">
    <name type="scientific">Eshraghiella crossota DSM 2876</name>
    <dbReference type="NCBI Taxonomy" id="511680"/>
    <lineage>
        <taxon>Bacteria</taxon>
        <taxon>Bacillati</taxon>
        <taxon>Bacillota</taxon>
        <taxon>Clostridia</taxon>
        <taxon>Lachnospirales</taxon>
        <taxon>Lachnospiraceae</taxon>
        <taxon>Eshraghiella</taxon>
    </lineage>
</organism>
<dbReference type="SUPFAM" id="SSF55021">
    <property type="entry name" value="ACT-like"/>
    <property type="match status" value="1"/>
</dbReference>
<dbReference type="InterPro" id="IPR003099">
    <property type="entry name" value="Prephen_DH"/>
</dbReference>
<dbReference type="PROSITE" id="PS51176">
    <property type="entry name" value="PDH_ADH"/>
    <property type="match status" value="1"/>
</dbReference>
<dbReference type="RefSeq" id="WP_005603280.1">
    <property type="nucleotide sequence ID" value="NZ_GG663524.1"/>
</dbReference>